<protein>
    <submittedName>
        <fullName evidence="2">Uncharacterized protein</fullName>
    </submittedName>
</protein>
<proteinExistence type="predicted"/>
<organism evidence="2 3">
    <name type="scientific">Tricholomella constricta</name>
    <dbReference type="NCBI Taxonomy" id="117010"/>
    <lineage>
        <taxon>Eukaryota</taxon>
        <taxon>Fungi</taxon>
        <taxon>Dikarya</taxon>
        <taxon>Basidiomycota</taxon>
        <taxon>Agaricomycotina</taxon>
        <taxon>Agaricomycetes</taxon>
        <taxon>Agaricomycetidae</taxon>
        <taxon>Agaricales</taxon>
        <taxon>Tricholomatineae</taxon>
        <taxon>Lyophyllaceae</taxon>
        <taxon>Tricholomella</taxon>
    </lineage>
</organism>
<dbReference type="Proteomes" id="UP000565441">
    <property type="component" value="Unassembled WGS sequence"/>
</dbReference>
<comment type="caution">
    <text evidence="2">The sequence shown here is derived from an EMBL/GenBank/DDBJ whole genome shotgun (WGS) entry which is preliminary data.</text>
</comment>
<reference evidence="2 3" key="1">
    <citation type="journal article" date="2020" name="ISME J.">
        <title>Uncovering the hidden diversity of litter-decomposition mechanisms in mushroom-forming fungi.</title>
        <authorList>
            <person name="Floudas D."/>
            <person name="Bentzer J."/>
            <person name="Ahren D."/>
            <person name="Johansson T."/>
            <person name="Persson P."/>
            <person name="Tunlid A."/>
        </authorList>
    </citation>
    <scope>NUCLEOTIDE SEQUENCE [LARGE SCALE GENOMIC DNA]</scope>
    <source>
        <strain evidence="2 3">CBS 661.87</strain>
    </source>
</reference>
<dbReference type="EMBL" id="JAACJP010000085">
    <property type="protein sequence ID" value="KAF5366373.1"/>
    <property type="molecule type" value="Genomic_DNA"/>
</dbReference>
<keyword evidence="3" id="KW-1185">Reference proteome</keyword>
<evidence type="ECO:0000256" key="1">
    <source>
        <dbReference type="SAM" id="MobiDB-lite"/>
    </source>
</evidence>
<dbReference type="Gene3D" id="3.40.47.10">
    <property type="match status" value="2"/>
</dbReference>
<gene>
    <name evidence="2" type="ORF">D9615_010665</name>
</gene>
<dbReference type="AlphaFoldDB" id="A0A8H5GJW3"/>
<name>A0A8H5GJW3_9AGAR</name>
<evidence type="ECO:0000313" key="2">
    <source>
        <dbReference type="EMBL" id="KAF5366373.1"/>
    </source>
</evidence>
<evidence type="ECO:0000313" key="3">
    <source>
        <dbReference type="Proteomes" id="UP000565441"/>
    </source>
</evidence>
<dbReference type="GO" id="GO:0016746">
    <property type="term" value="F:acyltransferase activity"/>
    <property type="evidence" value="ECO:0007669"/>
    <property type="project" value="InterPro"/>
</dbReference>
<accession>A0A8H5GJW3</accession>
<dbReference type="InterPro" id="IPR016039">
    <property type="entry name" value="Thiolase-like"/>
</dbReference>
<feature type="region of interest" description="Disordered" evidence="1">
    <location>
        <begin position="18"/>
        <end position="38"/>
    </location>
</feature>
<sequence length="218" mass="23268">MPPAWLLSTRLCTPTSPFNTVDRHPLASPASTKSRTNLAPARLTSASVRSVFCLPVPTNIPSYPGARVESMTMCTAPPVFPPNPRRGPLQFPRCQSPNPNGLQLRNVTTDCNISHSDQGAFTAASFRKTAAAASKTSEFNAEILPITTPASSIRRRESASETSSVVAPPCPHPTIALVPPGHLALVPTHALDAPLRLAKADFEVVLTEPHADAHEHVH</sequence>